<evidence type="ECO:0000313" key="4">
    <source>
        <dbReference type="EMBL" id="GJN05351.1"/>
    </source>
</evidence>
<dbReference type="GO" id="GO:1990247">
    <property type="term" value="F:N6-methyladenosine-containing RNA reader activity"/>
    <property type="evidence" value="ECO:0007669"/>
    <property type="project" value="UniProtKB-UniRule"/>
</dbReference>
<gene>
    <name evidence="4" type="primary">ga22972</name>
    <name evidence="4" type="ORF">PR202_ga22972</name>
</gene>
<feature type="compositionally biased region" description="Polar residues" evidence="2">
    <location>
        <begin position="581"/>
        <end position="602"/>
    </location>
</feature>
<dbReference type="GO" id="GO:0005737">
    <property type="term" value="C:cytoplasm"/>
    <property type="evidence" value="ECO:0007669"/>
    <property type="project" value="TreeGrafter"/>
</dbReference>
<evidence type="ECO:0000259" key="3">
    <source>
        <dbReference type="PROSITE" id="PS50882"/>
    </source>
</evidence>
<reference evidence="4" key="2">
    <citation type="submission" date="2021-12" db="EMBL/GenBank/DDBJ databases">
        <title>Resequencing data analysis of finger millet.</title>
        <authorList>
            <person name="Hatakeyama M."/>
            <person name="Aluri S."/>
            <person name="Balachadran M.T."/>
            <person name="Sivarajan S.R."/>
            <person name="Poveda L."/>
            <person name="Shimizu-Inatsugi R."/>
            <person name="Schlapbach R."/>
            <person name="Sreeman S.M."/>
            <person name="Shimizu K.K."/>
        </authorList>
    </citation>
    <scope>NUCLEOTIDE SEQUENCE</scope>
</reference>
<proteinExistence type="inferred from homology"/>
<comment type="similarity">
    <text evidence="1">Belongs to the YTHDF family.</text>
</comment>
<feature type="region of interest" description="Disordered" evidence="2">
    <location>
        <begin position="578"/>
        <end position="611"/>
    </location>
</feature>
<dbReference type="Pfam" id="PF04146">
    <property type="entry name" value="YTH"/>
    <property type="match status" value="1"/>
</dbReference>
<feature type="compositionally biased region" description="Basic and acidic residues" evidence="2">
    <location>
        <begin position="280"/>
        <end position="293"/>
    </location>
</feature>
<evidence type="ECO:0000256" key="2">
    <source>
        <dbReference type="SAM" id="MobiDB-lite"/>
    </source>
</evidence>
<dbReference type="PANTHER" id="PTHR12357:SF88">
    <property type="entry name" value="YTH DOMAIN-CONTAINING FAMILY PROTEIN"/>
    <property type="match status" value="1"/>
</dbReference>
<dbReference type="InterPro" id="IPR045168">
    <property type="entry name" value="YTH_prot"/>
</dbReference>
<dbReference type="GO" id="GO:0061157">
    <property type="term" value="P:mRNA destabilization"/>
    <property type="evidence" value="ECO:0007669"/>
    <property type="project" value="TreeGrafter"/>
</dbReference>
<dbReference type="PROSITE" id="PS50882">
    <property type="entry name" value="YTH"/>
    <property type="match status" value="1"/>
</dbReference>
<feature type="compositionally biased region" description="Low complexity" evidence="2">
    <location>
        <begin position="266"/>
        <end position="277"/>
    </location>
</feature>
<feature type="region of interest" description="Disordered" evidence="2">
    <location>
        <begin position="222"/>
        <end position="242"/>
    </location>
</feature>
<name>A0AAV5D4H4_ELECO</name>
<reference evidence="4" key="1">
    <citation type="journal article" date="2018" name="DNA Res.">
        <title>Multiple hybrid de novo genome assembly of finger millet, an orphan allotetraploid crop.</title>
        <authorList>
            <person name="Hatakeyama M."/>
            <person name="Aluri S."/>
            <person name="Balachadran M.T."/>
            <person name="Sivarajan S.R."/>
            <person name="Patrignani A."/>
            <person name="Gruter S."/>
            <person name="Poveda L."/>
            <person name="Shimizu-Inatsugi R."/>
            <person name="Baeten J."/>
            <person name="Francoijs K.J."/>
            <person name="Nataraja K.N."/>
            <person name="Reddy Y.A.N."/>
            <person name="Phadnis S."/>
            <person name="Ravikumar R.L."/>
            <person name="Schlapbach R."/>
            <person name="Sreeman S.M."/>
            <person name="Shimizu K.K."/>
        </authorList>
    </citation>
    <scope>NUCLEOTIDE SEQUENCE</scope>
</reference>
<dbReference type="InterPro" id="IPR007275">
    <property type="entry name" value="YTH_domain"/>
</dbReference>
<feature type="region of interest" description="Disordered" evidence="2">
    <location>
        <begin position="260"/>
        <end position="306"/>
    </location>
</feature>
<dbReference type="PANTHER" id="PTHR12357">
    <property type="entry name" value="YTH YT521-B HOMOLOGY DOMAIN-CONTAINING"/>
    <property type="match status" value="1"/>
</dbReference>
<keyword evidence="5" id="KW-1185">Reference proteome</keyword>
<feature type="domain" description="YTH" evidence="3">
    <location>
        <begin position="337"/>
        <end position="478"/>
    </location>
</feature>
<evidence type="ECO:0000313" key="5">
    <source>
        <dbReference type="Proteomes" id="UP001054889"/>
    </source>
</evidence>
<evidence type="ECO:0000256" key="1">
    <source>
        <dbReference type="RuleBase" id="RU369095"/>
    </source>
</evidence>
<dbReference type="GO" id="GO:0003729">
    <property type="term" value="F:mRNA binding"/>
    <property type="evidence" value="ECO:0007669"/>
    <property type="project" value="UniProtKB-UniRule"/>
</dbReference>
<dbReference type="EMBL" id="BQKI01000012">
    <property type="protein sequence ID" value="GJN05351.1"/>
    <property type="molecule type" value="Genomic_DNA"/>
</dbReference>
<feature type="region of interest" description="Disordered" evidence="2">
    <location>
        <begin position="624"/>
        <end position="659"/>
    </location>
</feature>
<dbReference type="CDD" id="cd21134">
    <property type="entry name" value="YTH"/>
    <property type="match status" value="1"/>
</dbReference>
<protein>
    <recommendedName>
        <fullName evidence="1">YTH domain-containing family protein</fullName>
    </recommendedName>
</protein>
<accession>A0AAV5D4H4</accession>
<sequence>MEMGMSSELMYGQNVYVPATANPYQYSYAEVGSPMEWYNHPSSLGYDSQDIYYPTEGVQCVYYAAPDNGSMHPSYSPYPVDPSFLSDGSFVTQDYIADNTNSTCQIISPSYPPSYYIPAALPYAQDSVSGSTTTLLQPPNLAYLPTMQAYAATTVNGALPSVAPVNTKTDMVVNPPVQSTIVSSKQYEDHTKLNFQLHNSVTQKQEQLDGSIVPVKLPHASQASVLEGPKSSTKHSPKQKLSGNNCIGCAGADLQKWASAEKFQPSSKSSSNLNGSGQKMLHENDVGDSEKPNSQKSSDIIVKSHTTRLPISNPEGTIHIRTCEYNRHDLRVDYTYAKFFVIKSIGEADVHKSIKYGVWSSSSSGNIKLDNAFRDADRISKRNNTKCPVFLFFSVNGSGHFCGMAEMVGPVDFQRDMDFWCQDKWSGCFPVRWHIVKDIPNYSLQHITLQNNEYKPVTHSRDTQEIPYIPGIAVLKIFKDIKVKDCLFDDFMRYEVEEARVKQYRRHKLSHNAPDFVPVSQRREVASDAQQAKVSSVLIDRTWEIQNVSEKLQDHNLIKHQDPSVESVAKQGIEAEKENGQQENLCNGKQSQQVTAKTNQAPAPSLRTGVDKKQQYWKKVENPRPLADNTAQGSFKAPEKRLNGVHSPPVDAVSETSEEQKIIAKVASLKISSKKTREADIKSCPVGVVTIGSMPVRVSEV</sequence>
<comment type="function">
    <text evidence="1">Specifically recognizes and binds N6-methyladenosine (m6A)-containing RNAs, and regulates mRNA stability. M6A is a modification present at internal sites of mRNAs and some non-coding RNAs and plays a role in mRNA stability and processing.</text>
</comment>
<dbReference type="Proteomes" id="UP001054889">
    <property type="component" value="Unassembled WGS sequence"/>
</dbReference>
<keyword evidence="1" id="KW-0694">RNA-binding</keyword>
<organism evidence="4 5">
    <name type="scientific">Eleusine coracana subsp. coracana</name>
    <dbReference type="NCBI Taxonomy" id="191504"/>
    <lineage>
        <taxon>Eukaryota</taxon>
        <taxon>Viridiplantae</taxon>
        <taxon>Streptophyta</taxon>
        <taxon>Embryophyta</taxon>
        <taxon>Tracheophyta</taxon>
        <taxon>Spermatophyta</taxon>
        <taxon>Magnoliopsida</taxon>
        <taxon>Liliopsida</taxon>
        <taxon>Poales</taxon>
        <taxon>Poaceae</taxon>
        <taxon>PACMAD clade</taxon>
        <taxon>Chloridoideae</taxon>
        <taxon>Cynodonteae</taxon>
        <taxon>Eleusininae</taxon>
        <taxon>Eleusine</taxon>
    </lineage>
</organism>
<comment type="caution">
    <text evidence="4">The sequence shown here is derived from an EMBL/GenBank/DDBJ whole genome shotgun (WGS) entry which is preliminary data.</text>
</comment>
<dbReference type="AlphaFoldDB" id="A0AAV5D4H4"/>
<dbReference type="Gene3D" id="3.10.590.10">
    <property type="entry name" value="ph1033 like domains"/>
    <property type="match status" value="1"/>
</dbReference>